<protein>
    <submittedName>
        <fullName evidence="2">Uncharacterized protein</fullName>
    </submittedName>
</protein>
<dbReference type="EMBL" id="LNIX01000003">
    <property type="protein sequence ID" value="OXA58362.1"/>
    <property type="molecule type" value="Genomic_DNA"/>
</dbReference>
<gene>
    <name evidence="2" type="ORF">Fcan01_06701</name>
</gene>
<accession>A0A226EL48</accession>
<dbReference type="Proteomes" id="UP000198287">
    <property type="component" value="Unassembled WGS sequence"/>
</dbReference>
<sequence length="148" mass="15832">MRAIVIVSTIFVVAALSSAAPSGTPDLKARVAGIQERVRVVLNEIEAAAIADDAVIGQRIKEKLAVHVQKAGALLEKARAVEQPPTKAQAKELLDKFVAILGEARNDVIDDVNLLKDDTKADIVGRFNTALTKAKELSQKIEESPNLS</sequence>
<comment type="caution">
    <text evidence="2">The sequence shown here is derived from an EMBL/GenBank/DDBJ whole genome shotgun (WGS) entry which is preliminary data.</text>
</comment>
<name>A0A226EL48_FOLCA</name>
<evidence type="ECO:0000256" key="1">
    <source>
        <dbReference type="SAM" id="SignalP"/>
    </source>
</evidence>
<dbReference type="AlphaFoldDB" id="A0A226EL48"/>
<organism evidence="2 3">
    <name type="scientific">Folsomia candida</name>
    <name type="common">Springtail</name>
    <dbReference type="NCBI Taxonomy" id="158441"/>
    <lineage>
        <taxon>Eukaryota</taxon>
        <taxon>Metazoa</taxon>
        <taxon>Ecdysozoa</taxon>
        <taxon>Arthropoda</taxon>
        <taxon>Hexapoda</taxon>
        <taxon>Collembola</taxon>
        <taxon>Entomobryomorpha</taxon>
        <taxon>Isotomoidea</taxon>
        <taxon>Isotomidae</taxon>
        <taxon>Proisotominae</taxon>
        <taxon>Folsomia</taxon>
    </lineage>
</organism>
<feature type="chain" id="PRO_5012104236" evidence="1">
    <location>
        <begin position="20"/>
        <end position="148"/>
    </location>
</feature>
<evidence type="ECO:0000313" key="3">
    <source>
        <dbReference type="Proteomes" id="UP000198287"/>
    </source>
</evidence>
<keyword evidence="3" id="KW-1185">Reference proteome</keyword>
<keyword evidence="1" id="KW-0732">Signal</keyword>
<proteinExistence type="predicted"/>
<reference evidence="2 3" key="1">
    <citation type="submission" date="2015-12" db="EMBL/GenBank/DDBJ databases">
        <title>The genome of Folsomia candida.</title>
        <authorList>
            <person name="Faddeeva A."/>
            <person name="Derks M.F."/>
            <person name="Anvar Y."/>
            <person name="Smit S."/>
            <person name="Van Straalen N."/>
            <person name="Roelofs D."/>
        </authorList>
    </citation>
    <scope>NUCLEOTIDE SEQUENCE [LARGE SCALE GENOMIC DNA]</scope>
    <source>
        <strain evidence="2 3">VU population</strain>
        <tissue evidence="2">Whole body</tissue>
    </source>
</reference>
<evidence type="ECO:0000313" key="2">
    <source>
        <dbReference type="EMBL" id="OXA58362.1"/>
    </source>
</evidence>
<feature type="signal peptide" evidence="1">
    <location>
        <begin position="1"/>
        <end position="19"/>
    </location>
</feature>